<sequence>MRVLLVDDEPLIVEGLQRLIKWEEIGCEVIGTALDGNEALARYSELPCDLVITDICMHQCDGLELIRQWKNIQPSTRWVVLSGFQDFEYVQSGLKLGIENYLLKPVDDRELVATIAQVKRKREHEQKEQVAALILRDNAIWRYLTGEMGRQQYEERMQLYRQRQSSFFRQLHVLAVPAIPHLDDQAIQRFQQQAEAVIAPGVCCRTPENDFLLLTNTAVTEKTIASIIALVDDLFAVPFLLVKGEWEHKSLSQLTRTLDVASAFKTKRALFNQTEIVTQKEAVRFLQQVPAESRVHYSRLQKHLTDGEVQEAKAWAQAAIVGNGIDGEAARRIAAEVILVTEQMGSERSGIADMQQLFQAPILSELLDIVNGLIEHKAAELQKKQEVSHVVLQEALAYVDEHVASDLSLKQLGQRFFINPIYLGQLFQREMGVSFSEYINQKRIALAKQLLTETRRKAGEIAKDVGYGDATYFYKQFKKKVGVTPNEFRHVVRLSENP</sequence>
<keyword evidence="5" id="KW-0805">Transcription regulation</keyword>
<dbReference type="PROSITE" id="PS50110">
    <property type="entry name" value="RESPONSE_REGULATORY"/>
    <property type="match status" value="1"/>
</dbReference>
<evidence type="ECO:0000256" key="7">
    <source>
        <dbReference type="ARBA" id="ARBA00023163"/>
    </source>
</evidence>
<evidence type="ECO:0000256" key="3">
    <source>
        <dbReference type="ARBA" id="ARBA00022553"/>
    </source>
</evidence>
<comment type="caution">
    <text evidence="11">The sequence shown here is derived from an EMBL/GenBank/DDBJ whole genome shotgun (WGS) entry which is preliminary data.</text>
</comment>
<dbReference type="InterPro" id="IPR009057">
    <property type="entry name" value="Homeodomain-like_sf"/>
</dbReference>
<comment type="subcellular location">
    <subcellularLocation>
        <location evidence="1">Cytoplasm</location>
    </subcellularLocation>
</comment>
<feature type="domain" description="HTH araC/xylS-type" evidence="9">
    <location>
        <begin position="393"/>
        <end position="491"/>
    </location>
</feature>
<dbReference type="InterPro" id="IPR051552">
    <property type="entry name" value="HptR"/>
</dbReference>
<feature type="domain" description="Response regulatory" evidence="10">
    <location>
        <begin position="2"/>
        <end position="119"/>
    </location>
</feature>
<keyword evidence="7" id="KW-0804">Transcription</keyword>
<dbReference type="GO" id="GO:0003700">
    <property type="term" value="F:DNA-binding transcription factor activity"/>
    <property type="evidence" value="ECO:0007669"/>
    <property type="project" value="InterPro"/>
</dbReference>
<dbReference type="RefSeq" id="WP_095318928.1">
    <property type="nucleotide sequence ID" value="NZ_CP155469.1"/>
</dbReference>
<dbReference type="CDD" id="cd17536">
    <property type="entry name" value="REC_YesN-like"/>
    <property type="match status" value="1"/>
</dbReference>
<dbReference type="Pfam" id="PF00072">
    <property type="entry name" value="Response_reg"/>
    <property type="match status" value="1"/>
</dbReference>
<evidence type="ECO:0000256" key="2">
    <source>
        <dbReference type="ARBA" id="ARBA00022490"/>
    </source>
</evidence>
<name>A0A268RVN7_SHOCL</name>
<keyword evidence="3 8" id="KW-0597">Phosphoprotein</keyword>
<evidence type="ECO:0000259" key="10">
    <source>
        <dbReference type="PROSITE" id="PS50110"/>
    </source>
</evidence>
<evidence type="ECO:0000259" key="9">
    <source>
        <dbReference type="PROSITE" id="PS01124"/>
    </source>
</evidence>
<dbReference type="PANTHER" id="PTHR42713:SF3">
    <property type="entry name" value="TRANSCRIPTIONAL REGULATORY PROTEIN HPTR"/>
    <property type="match status" value="1"/>
</dbReference>
<dbReference type="InterPro" id="IPR001789">
    <property type="entry name" value="Sig_transdc_resp-reg_receiver"/>
</dbReference>
<reference evidence="11 12" key="1">
    <citation type="submission" date="2017-07" db="EMBL/GenBank/DDBJ databases">
        <title>Isolation and whole genome analysis of endospore-forming bacteria from heroin.</title>
        <authorList>
            <person name="Kalinowski J."/>
            <person name="Ahrens B."/>
            <person name="Al-Dilaimi A."/>
            <person name="Winkler A."/>
            <person name="Wibberg D."/>
            <person name="Schleenbecker U."/>
            <person name="Ruckert C."/>
            <person name="Wolfel R."/>
            <person name="Grass G."/>
        </authorList>
    </citation>
    <scope>NUCLEOTIDE SEQUENCE [LARGE SCALE GENOMIC DNA]</scope>
    <source>
        <strain evidence="11 12">7523-2</strain>
    </source>
</reference>
<dbReference type="SMART" id="SM00448">
    <property type="entry name" value="REC"/>
    <property type="match status" value="1"/>
</dbReference>
<dbReference type="GO" id="GO:0043565">
    <property type="term" value="F:sequence-specific DNA binding"/>
    <property type="evidence" value="ECO:0007669"/>
    <property type="project" value="InterPro"/>
</dbReference>
<dbReference type="PANTHER" id="PTHR42713">
    <property type="entry name" value="HISTIDINE KINASE-RELATED"/>
    <property type="match status" value="1"/>
</dbReference>
<dbReference type="PRINTS" id="PR00032">
    <property type="entry name" value="HTHARAC"/>
</dbReference>
<evidence type="ECO:0000313" key="11">
    <source>
        <dbReference type="EMBL" id="PAF24324.1"/>
    </source>
</evidence>
<dbReference type="Gene3D" id="3.40.50.2300">
    <property type="match status" value="1"/>
</dbReference>
<feature type="modified residue" description="4-aspartylphosphate" evidence="8">
    <location>
        <position position="54"/>
    </location>
</feature>
<evidence type="ECO:0008006" key="13">
    <source>
        <dbReference type="Google" id="ProtNLM"/>
    </source>
</evidence>
<evidence type="ECO:0000313" key="12">
    <source>
        <dbReference type="Proteomes" id="UP000216133"/>
    </source>
</evidence>
<dbReference type="Pfam" id="PF12833">
    <property type="entry name" value="HTH_18"/>
    <property type="match status" value="1"/>
</dbReference>
<gene>
    <name evidence="11" type="ORF">CHH61_19145</name>
</gene>
<organism evidence="11 12">
    <name type="scientific">Shouchella clausii</name>
    <name type="common">Alkalihalobacillus clausii</name>
    <dbReference type="NCBI Taxonomy" id="79880"/>
    <lineage>
        <taxon>Bacteria</taxon>
        <taxon>Bacillati</taxon>
        <taxon>Bacillota</taxon>
        <taxon>Bacilli</taxon>
        <taxon>Bacillales</taxon>
        <taxon>Bacillaceae</taxon>
        <taxon>Shouchella</taxon>
    </lineage>
</organism>
<keyword evidence="6" id="KW-0238">DNA-binding</keyword>
<evidence type="ECO:0000256" key="6">
    <source>
        <dbReference type="ARBA" id="ARBA00023125"/>
    </source>
</evidence>
<dbReference type="EMBL" id="NPBS01000112">
    <property type="protein sequence ID" value="PAF24324.1"/>
    <property type="molecule type" value="Genomic_DNA"/>
</dbReference>
<dbReference type="InterPro" id="IPR020449">
    <property type="entry name" value="Tscrpt_reg_AraC-type_HTH"/>
</dbReference>
<evidence type="ECO:0000256" key="4">
    <source>
        <dbReference type="ARBA" id="ARBA00023012"/>
    </source>
</evidence>
<accession>A0A268RVN7</accession>
<dbReference type="GO" id="GO:0005737">
    <property type="term" value="C:cytoplasm"/>
    <property type="evidence" value="ECO:0007669"/>
    <property type="project" value="UniProtKB-SubCell"/>
</dbReference>
<dbReference type="Proteomes" id="UP000216133">
    <property type="component" value="Unassembled WGS sequence"/>
</dbReference>
<dbReference type="Gene3D" id="1.10.10.60">
    <property type="entry name" value="Homeodomain-like"/>
    <property type="match status" value="2"/>
</dbReference>
<dbReference type="PROSITE" id="PS01124">
    <property type="entry name" value="HTH_ARAC_FAMILY_2"/>
    <property type="match status" value="1"/>
</dbReference>
<dbReference type="SUPFAM" id="SSF52172">
    <property type="entry name" value="CheY-like"/>
    <property type="match status" value="1"/>
</dbReference>
<dbReference type="InterPro" id="IPR018060">
    <property type="entry name" value="HTH_AraC"/>
</dbReference>
<evidence type="ECO:0000256" key="1">
    <source>
        <dbReference type="ARBA" id="ARBA00004496"/>
    </source>
</evidence>
<evidence type="ECO:0000256" key="5">
    <source>
        <dbReference type="ARBA" id="ARBA00023015"/>
    </source>
</evidence>
<dbReference type="InterPro" id="IPR011006">
    <property type="entry name" value="CheY-like_superfamily"/>
</dbReference>
<proteinExistence type="predicted"/>
<dbReference type="AlphaFoldDB" id="A0A268RVN7"/>
<evidence type="ECO:0000256" key="8">
    <source>
        <dbReference type="PROSITE-ProRule" id="PRU00169"/>
    </source>
</evidence>
<dbReference type="SMART" id="SM00342">
    <property type="entry name" value="HTH_ARAC"/>
    <property type="match status" value="1"/>
</dbReference>
<keyword evidence="2" id="KW-0963">Cytoplasm</keyword>
<dbReference type="SUPFAM" id="SSF46689">
    <property type="entry name" value="Homeodomain-like"/>
    <property type="match status" value="2"/>
</dbReference>
<dbReference type="GO" id="GO:0000160">
    <property type="term" value="P:phosphorelay signal transduction system"/>
    <property type="evidence" value="ECO:0007669"/>
    <property type="project" value="UniProtKB-KW"/>
</dbReference>
<protein>
    <recommendedName>
        <fullName evidence="13">DNA-binding response regulator</fullName>
    </recommendedName>
</protein>
<keyword evidence="4" id="KW-0902">Two-component regulatory system</keyword>